<dbReference type="Proteomes" id="UP000688137">
    <property type="component" value="Unassembled WGS sequence"/>
</dbReference>
<evidence type="ECO:0000259" key="3">
    <source>
        <dbReference type="Pfam" id="PF07859"/>
    </source>
</evidence>
<dbReference type="InterPro" id="IPR013094">
    <property type="entry name" value="AB_hydrolase_3"/>
</dbReference>
<dbReference type="GO" id="GO:0004771">
    <property type="term" value="F:sterol ester esterase activity"/>
    <property type="evidence" value="ECO:0007669"/>
    <property type="project" value="TreeGrafter"/>
</dbReference>
<proteinExistence type="inferred from homology"/>
<dbReference type="AlphaFoldDB" id="A0A8S1Q8L9"/>
<dbReference type="EMBL" id="CAJJDM010000152">
    <property type="protein sequence ID" value="CAD8111495.1"/>
    <property type="molecule type" value="Genomic_DNA"/>
</dbReference>
<organism evidence="4 5">
    <name type="scientific">Paramecium primaurelia</name>
    <dbReference type="NCBI Taxonomy" id="5886"/>
    <lineage>
        <taxon>Eukaryota</taxon>
        <taxon>Sar</taxon>
        <taxon>Alveolata</taxon>
        <taxon>Ciliophora</taxon>
        <taxon>Intramacronucleata</taxon>
        <taxon>Oligohymenophorea</taxon>
        <taxon>Peniculida</taxon>
        <taxon>Parameciidae</taxon>
        <taxon>Paramecium</taxon>
    </lineage>
</organism>
<sequence length="660" mass="76327">MQFPKTHLNDFISSDYDRASEIDDYTLFNNVCYKSSQAQVPTEIQIQIRNTDLCQSQEQSLQATRDIIDKLNYIIKILKTIKCESEEKQRIFNNANRHFFILLKGLQIVDELLSNCKGKESKILLELKQNYVQERQIKALKADDVNIRMLQVPYHYLQNKFLPKMLQHLKLHEQHMFASQSLTDEIKVFGTEILMLNLIMPSAIDTDKNDIMSLNSTHPVWKKLECITTRKSLGDPEQIRQSFDKFVQSVMVGHALVNDCKKTTSKWGKIFSVSLNSMYYFLSRSAAEKGMKDHMSQLRADTAYQAMNFIELPGVKHLINLGLPKISTNLKFYILPVVLPLTIQEANNQIRQGIYDQISNQPIEYVNQEIHRDDKFLFVKNKARIRIRLLYNQHVVEQDNIFSFLKSFFVKQNNMIEDKIIIHIHGGGFISQSSSSHQCYTREWAINLNVPIFSIDYSLAPQYPYPIPLDDCWQAYNWILNYSEKIFGITPNKIIVTGDSAGGNLATALVGLTIKYKLQIPNGLILNYPAVDIRFQYTPSYLKSINDKILSHTILGICIESYSAHPDSQLGIDPFMSPLLLSYDILKYFPPTRLFCGDQDPLFDQVFRLAQRLQVVQRDVKITIYENLSHGYLNYNTIKGMSEIKQCILDNQDAFFELLN</sequence>
<keyword evidence="5" id="KW-1185">Reference proteome</keyword>
<dbReference type="InterPro" id="IPR002168">
    <property type="entry name" value="Lipase_GDXG_HIS_AS"/>
</dbReference>
<gene>
    <name evidence="4" type="ORF">PPRIM_AZ9-3.1.T1480007</name>
</gene>
<reference evidence="4" key="1">
    <citation type="submission" date="2021-01" db="EMBL/GenBank/DDBJ databases">
        <authorList>
            <consortium name="Genoscope - CEA"/>
            <person name="William W."/>
        </authorList>
    </citation>
    <scope>NUCLEOTIDE SEQUENCE</scope>
</reference>
<evidence type="ECO:0000313" key="5">
    <source>
        <dbReference type="Proteomes" id="UP000688137"/>
    </source>
</evidence>
<dbReference type="PROSITE" id="PS01173">
    <property type="entry name" value="LIPASE_GDXG_HIS"/>
    <property type="match status" value="1"/>
</dbReference>
<dbReference type="PANTHER" id="PTHR23025:SF3">
    <property type="entry name" value="HORMONE-SENSITIVE LIPASE"/>
    <property type="match status" value="1"/>
</dbReference>
<evidence type="ECO:0000256" key="1">
    <source>
        <dbReference type="ARBA" id="ARBA00010515"/>
    </source>
</evidence>
<dbReference type="OMA" id="LECITTR"/>
<feature type="domain" description="Alpha/beta hydrolase fold-3" evidence="3">
    <location>
        <begin position="421"/>
        <end position="633"/>
    </location>
</feature>
<dbReference type="Pfam" id="PF07859">
    <property type="entry name" value="Abhydrolase_3"/>
    <property type="match status" value="1"/>
</dbReference>
<dbReference type="GO" id="GO:0019433">
    <property type="term" value="P:triglyceride catabolic process"/>
    <property type="evidence" value="ECO:0007669"/>
    <property type="project" value="TreeGrafter"/>
</dbReference>
<evidence type="ECO:0000256" key="2">
    <source>
        <dbReference type="ARBA" id="ARBA00022801"/>
    </source>
</evidence>
<protein>
    <recommendedName>
        <fullName evidence="3">Alpha/beta hydrolase fold-3 domain-containing protein</fullName>
    </recommendedName>
</protein>
<accession>A0A8S1Q8L9</accession>
<dbReference type="PANTHER" id="PTHR23025">
    <property type="entry name" value="TRIACYLGLYCEROL LIPASE"/>
    <property type="match status" value="1"/>
</dbReference>
<dbReference type="GO" id="GO:0005829">
    <property type="term" value="C:cytosol"/>
    <property type="evidence" value="ECO:0007669"/>
    <property type="project" value="TreeGrafter"/>
</dbReference>
<dbReference type="GO" id="GO:0004806">
    <property type="term" value="F:triacylglycerol lipase activity"/>
    <property type="evidence" value="ECO:0007669"/>
    <property type="project" value="TreeGrafter"/>
</dbReference>
<comment type="similarity">
    <text evidence="1">Belongs to the 'GDXG' lipolytic enzyme family.</text>
</comment>
<evidence type="ECO:0000313" key="4">
    <source>
        <dbReference type="EMBL" id="CAD8111495.1"/>
    </source>
</evidence>
<keyword evidence="2" id="KW-0378">Hydrolase</keyword>
<name>A0A8S1Q8L9_PARPR</name>
<comment type="caution">
    <text evidence="4">The sequence shown here is derived from an EMBL/GenBank/DDBJ whole genome shotgun (WGS) entry which is preliminary data.</text>
</comment>